<evidence type="ECO:0000313" key="3">
    <source>
        <dbReference type="Proteomes" id="UP000249915"/>
    </source>
</evidence>
<organism evidence="2 3">
    <name type="scientific">Prauserella muralis</name>
    <dbReference type="NCBI Taxonomy" id="588067"/>
    <lineage>
        <taxon>Bacteria</taxon>
        <taxon>Bacillati</taxon>
        <taxon>Actinomycetota</taxon>
        <taxon>Actinomycetes</taxon>
        <taxon>Pseudonocardiales</taxon>
        <taxon>Pseudonocardiaceae</taxon>
        <taxon>Prauserella</taxon>
    </lineage>
</organism>
<dbReference type="RefSeq" id="WP_112282539.1">
    <property type="nucleotide sequence ID" value="NZ_MASW01000003.1"/>
</dbReference>
<feature type="domain" description="SAF" evidence="1">
    <location>
        <begin position="35"/>
        <end position="98"/>
    </location>
</feature>
<comment type="caution">
    <text evidence="2">The sequence shown here is derived from an EMBL/GenBank/DDBJ whole genome shotgun (WGS) entry which is preliminary data.</text>
</comment>
<dbReference type="CDD" id="cd11614">
    <property type="entry name" value="SAF_CpaB_FlgA_like"/>
    <property type="match status" value="1"/>
</dbReference>
<dbReference type="InterPro" id="IPR036732">
    <property type="entry name" value="AFP_Neu5c_C_sf"/>
</dbReference>
<evidence type="ECO:0000313" key="2">
    <source>
        <dbReference type="EMBL" id="PXY25415.1"/>
    </source>
</evidence>
<dbReference type="AlphaFoldDB" id="A0A2V4B8C9"/>
<dbReference type="InterPro" id="IPR013974">
    <property type="entry name" value="SAF"/>
</dbReference>
<dbReference type="OrthoDB" id="4168643at2"/>
<keyword evidence="3" id="KW-1185">Reference proteome</keyword>
<dbReference type="Proteomes" id="UP000249915">
    <property type="component" value="Unassembled WGS sequence"/>
</dbReference>
<dbReference type="SMART" id="SM00858">
    <property type="entry name" value="SAF"/>
    <property type="match status" value="1"/>
</dbReference>
<dbReference type="SUPFAM" id="SSF51269">
    <property type="entry name" value="AFP III-like domain"/>
    <property type="match status" value="1"/>
</dbReference>
<accession>A0A2V4B8C9</accession>
<proteinExistence type="predicted"/>
<dbReference type="EMBL" id="MASW01000003">
    <property type="protein sequence ID" value="PXY25415.1"/>
    <property type="molecule type" value="Genomic_DNA"/>
</dbReference>
<protein>
    <recommendedName>
        <fullName evidence="1">SAF domain-containing protein</fullName>
    </recommendedName>
</protein>
<name>A0A2V4B8C9_9PSEU</name>
<gene>
    <name evidence="2" type="ORF">BAY60_18750</name>
</gene>
<dbReference type="Pfam" id="PF08666">
    <property type="entry name" value="SAF"/>
    <property type="match status" value="1"/>
</dbReference>
<reference evidence="2 3" key="1">
    <citation type="submission" date="2016-07" db="EMBL/GenBank/DDBJ databases">
        <title>Draft genome sequence of Prauserella muralis DSM 45305, isolated from a mould-covered wall in an indoor environment.</title>
        <authorList>
            <person name="Ruckert C."/>
            <person name="Albersmeier A."/>
            <person name="Jiang C.-L."/>
            <person name="Jiang Y."/>
            <person name="Kalinowski J."/>
            <person name="Schneider O."/>
            <person name="Winkler A."/>
            <person name="Zotchev S.B."/>
        </authorList>
    </citation>
    <scope>NUCLEOTIDE SEQUENCE [LARGE SCALE GENOMIC DNA]</scope>
    <source>
        <strain evidence="2 3">DSM 45305</strain>
    </source>
</reference>
<evidence type="ECO:0000259" key="1">
    <source>
        <dbReference type="SMART" id="SM00858"/>
    </source>
</evidence>
<sequence length="201" mass="20139">MPLRRRWWLLALSVALAAAGALSGYLVIAAADERAEVLVAARDVAWGTRLTDADLTTAMLTPDAAVPMIPAAERSRVVGQTAMAALPSGSVLAPGYLAEQPVPGPGELLVGLRGEPGALPARGLRAGDLVEVVPVAETSPGASSAEVSTSEAGFQARVTGVGAPDAQGAVTVDVVVAATMEERAAIAAAGQVVFVLVGPEG</sequence>